<gene>
    <name evidence="1" type="ORF">CI238_00599</name>
</gene>
<keyword evidence="2" id="KW-1185">Reference proteome</keyword>
<dbReference type="EMBL" id="LFIW01002706">
    <property type="protein sequence ID" value="KZL64146.1"/>
    <property type="molecule type" value="Genomic_DNA"/>
</dbReference>
<proteinExistence type="predicted"/>
<evidence type="ECO:0000313" key="1">
    <source>
        <dbReference type="EMBL" id="KZL64146.1"/>
    </source>
</evidence>
<accession>A0A166M0V1</accession>
<reference evidence="1 2" key="1">
    <citation type="submission" date="2015-06" db="EMBL/GenBank/DDBJ databases">
        <title>Survival trade-offs in plant roots during colonization by closely related pathogenic and mutualistic fungi.</title>
        <authorList>
            <person name="Hacquard S."/>
            <person name="Kracher B."/>
            <person name="Hiruma K."/>
            <person name="Weinman A."/>
            <person name="Muench P."/>
            <person name="Garrido Oter R."/>
            <person name="Ver Loren van Themaat E."/>
            <person name="Dallerey J.-F."/>
            <person name="Damm U."/>
            <person name="Henrissat B."/>
            <person name="Lespinet O."/>
            <person name="Thon M."/>
            <person name="Kemen E."/>
            <person name="McHardy A.C."/>
            <person name="Schulze-Lefert P."/>
            <person name="O'Connell R.J."/>
        </authorList>
    </citation>
    <scope>NUCLEOTIDE SEQUENCE [LARGE SCALE GENOMIC DNA]</scope>
    <source>
        <strain evidence="1 2">MAFF 238704</strain>
    </source>
</reference>
<evidence type="ECO:0000313" key="2">
    <source>
        <dbReference type="Proteomes" id="UP000076584"/>
    </source>
</evidence>
<name>A0A166M0V1_COLIC</name>
<comment type="caution">
    <text evidence="1">The sequence shown here is derived from an EMBL/GenBank/DDBJ whole genome shotgun (WGS) entry which is preliminary data.</text>
</comment>
<sequence length="298" mass="31735">MMTLVENDRLGFVEEHASLGGPFHSGGQNLALNVGSLFHKVLRAHAMVNSGNALLDDRALIQISCDEVGSCADDLNTALVRLVVRLGALERRQEGMVDVDDLAGHGLAQLGRENLHIAGENDELNIVLLDQAQDLLFLLGLGILGNGQVVELNAVVAGKTLVLVVVGDNEGDINGQLAGLCAEENVVKAVADLGDHDQGAQLAGDGADAVPVQLEVGSEGVERGLEVLRRLGLGRPKVHAHEKLFRDGVGELLEIQDVELLRRKHPRHGVHDAGLVRARERQDVIVSGRSHVECFIGG</sequence>
<dbReference type="AlphaFoldDB" id="A0A166M0V1"/>
<protein>
    <submittedName>
        <fullName evidence="1">Uncharacterized protein</fullName>
    </submittedName>
</protein>
<dbReference type="Proteomes" id="UP000076584">
    <property type="component" value="Unassembled WGS sequence"/>
</dbReference>
<organism evidence="1 2">
    <name type="scientific">Colletotrichum incanum</name>
    <name type="common">Soybean anthracnose fungus</name>
    <dbReference type="NCBI Taxonomy" id="1573173"/>
    <lineage>
        <taxon>Eukaryota</taxon>
        <taxon>Fungi</taxon>
        <taxon>Dikarya</taxon>
        <taxon>Ascomycota</taxon>
        <taxon>Pezizomycotina</taxon>
        <taxon>Sordariomycetes</taxon>
        <taxon>Hypocreomycetidae</taxon>
        <taxon>Glomerellales</taxon>
        <taxon>Glomerellaceae</taxon>
        <taxon>Colletotrichum</taxon>
        <taxon>Colletotrichum spaethianum species complex</taxon>
    </lineage>
</organism>